<accession>A0A6J2K976</accession>
<dbReference type="GO" id="GO:0006357">
    <property type="term" value="P:regulation of transcription by RNA polymerase II"/>
    <property type="evidence" value="ECO:0007669"/>
    <property type="project" value="TreeGrafter"/>
</dbReference>
<dbReference type="GO" id="GO:0003677">
    <property type="term" value="F:DNA binding"/>
    <property type="evidence" value="ECO:0007669"/>
    <property type="project" value="InterPro"/>
</dbReference>
<evidence type="ECO:0000259" key="4">
    <source>
        <dbReference type="PROSITE" id="PS51031"/>
    </source>
</evidence>
<reference evidence="6" key="1">
    <citation type="submission" date="2025-08" db="UniProtKB">
        <authorList>
            <consortium name="RefSeq"/>
        </authorList>
    </citation>
    <scope>IDENTIFICATION</scope>
    <source>
        <tissue evidence="6">Silk gland</tissue>
    </source>
</reference>
<feature type="domain" description="BESS" evidence="4">
    <location>
        <begin position="199"/>
        <end position="238"/>
    </location>
</feature>
<dbReference type="GO" id="GO:0005667">
    <property type="term" value="C:transcription regulator complex"/>
    <property type="evidence" value="ECO:0007669"/>
    <property type="project" value="TreeGrafter"/>
</dbReference>
<dbReference type="InterPro" id="IPR039353">
    <property type="entry name" value="TF_Adf1"/>
</dbReference>
<feature type="region of interest" description="Disordered" evidence="2">
    <location>
        <begin position="145"/>
        <end position="181"/>
    </location>
</feature>
<dbReference type="GO" id="GO:0005634">
    <property type="term" value="C:nucleus"/>
    <property type="evidence" value="ECO:0007669"/>
    <property type="project" value="UniProtKB-SubCell"/>
</dbReference>
<dbReference type="SMART" id="SM00595">
    <property type="entry name" value="MADF"/>
    <property type="match status" value="1"/>
</dbReference>
<evidence type="ECO:0000256" key="1">
    <source>
        <dbReference type="PROSITE-ProRule" id="PRU00371"/>
    </source>
</evidence>
<dbReference type="PROSITE" id="PS51031">
    <property type="entry name" value="BESS"/>
    <property type="match status" value="1"/>
</dbReference>
<sequence>MQFEYDPEKLIEEVEKRPGIWDYDHADYKIRNIRYKLWNDIVKELMECNVKLTKMEMRELEIQLQKKWKSIKDCFHKYLSNPNKGRRPYIYAKKLQFLLKNQELREVKKRNSENASSESEEDTKSKVWRPRKKIKVIKYEDRTSDEDVVEIGENDPQDQRDDSNDGTEANSMRTDSKTNKPTTEEFAFANVDVPKYDNDDSDKMFLMSLLPHLKSVREELKINVKMELMQVLCNANYSAAAVNKLI</sequence>
<keyword evidence="5" id="KW-1185">Reference proteome</keyword>
<dbReference type="RefSeq" id="XP_028038515.1">
    <property type="nucleotide sequence ID" value="XM_028182714.1"/>
</dbReference>
<protein>
    <submittedName>
        <fullName evidence="6">Uncharacterized protein LOC114249227</fullName>
    </submittedName>
</protein>
<comment type="subcellular location">
    <subcellularLocation>
        <location evidence="1">Nucleus</location>
    </subcellularLocation>
</comment>
<feature type="compositionally biased region" description="Acidic residues" evidence="2">
    <location>
        <begin position="145"/>
        <end position="156"/>
    </location>
</feature>
<dbReference type="PROSITE" id="PS51029">
    <property type="entry name" value="MADF"/>
    <property type="match status" value="1"/>
</dbReference>
<dbReference type="KEGG" id="bman:114249227"/>
<dbReference type="AlphaFoldDB" id="A0A6J2K976"/>
<name>A0A6J2K976_BOMMA</name>
<evidence type="ECO:0000259" key="3">
    <source>
        <dbReference type="PROSITE" id="PS51029"/>
    </source>
</evidence>
<dbReference type="Pfam" id="PF02944">
    <property type="entry name" value="BESS"/>
    <property type="match status" value="1"/>
</dbReference>
<dbReference type="InterPro" id="IPR006578">
    <property type="entry name" value="MADF-dom"/>
</dbReference>
<dbReference type="GeneID" id="114249227"/>
<dbReference type="PANTHER" id="PTHR12243:SF67">
    <property type="entry name" value="COREPRESSOR OF PANGOLIN, ISOFORM A-RELATED"/>
    <property type="match status" value="1"/>
</dbReference>
<evidence type="ECO:0000313" key="6">
    <source>
        <dbReference type="RefSeq" id="XP_028038515.1"/>
    </source>
</evidence>
<proteinExistence type="predicted"/>
<dbReference type="PANTHER" id="PTHR12243">
    <property type="entry name" value="MADF DOMAIN TRANSCRIPTION FACTOR"/>
    <property type="match status" value="1"/>
</dbReference>
<gene>
    <name evidence="6" type="primary">LOC114249227</name>
</gene>
<dbReference type="OrthoDB" id="7444849at2759"/>
<evidence type="ECO:0000256" key="2">
    <source>
        <dbReference type="SAM" id="MobiDB-lite"/>
    </source>
</evidence>
<evidence type="ECO:0000313" key="5">
    <source>
        <dbReference type="Proteomes" id="UP000504629"/>
    </source>
</evidence>
<organism evidence="5 6">
    <name type="scientific">Bombyx mandarina</name>
    <name type="common">Wild silk moth</name>
    <name type="synonym">Wild silkworm</name>
    <dbReference type="NCBI Taxonomy" id="7092"/>
    <lineage>
        <taxon>Eukaryota</taxon>
        <taxon>Metazoa</taxon>
        <taxon>Ecdysozoa</taxon>
        <taxon>Arthropoda</taxon>
        <taxon>Hexapoda</taxon>
        <taxon>Insecta</taxon>
        <taxon>Pterygota</taxon>
        <taxon>Neoptera</taxon>
        <taxon>Endopterygota</taxon>
        <taxon>Lepidoptera</taxon>
        <taxon>Glossata</taxon>
        <taxon>Ditrysia</taxon>
        <taxon>Bombycoidea</taxon>
        <taxon>Bombycidae</taxon>
        <taxon>Bombycinae</taxon>
        <taxon>Bombyx</taxon>
    </lineage>
</organism>
<feature type="domain" description="MADF" evidence="3">
    <location>
        <begin position="9"/>
        <end position="103"/>
    </location>
</feature>
<keyword evidence="1" id="KW-0539">Nucleus</keyword>
<dbReference type="Pfam" id="PF10545">
    <property type="entry name" value="MADF_DNA_bdg"/>
    <property type="match status" value="1"/>
</dbReference>
<dbReference type="InterPro" id="IPR004210">
    <property type="entry name" value="BESS_motif"/>
</dbReference>
<dbReference type="Proteomes" id="UP000504629">
    <property type="component" value="Unplaced"/>
</dbReference>